<dbReference type="InterPro" id="IPR036864">
    <property type="entry name" value="Zn2-C6_fun-type_DNA-bd_sf"/>
</dbReference>
<sequence length="604" mass="68118">MSSTDTAATSGPRPKQRRITRACDYCHRRSIRCQPAAGSGDGCQNCRDFMQPCTYRRRPRRRGVAPRQVRQDEQLRVHPPPAEPSALLQHNPSESSVAVSPRQSWRAPYVASQAAIMDLVEVYFEIVYPIFPLFHQPSFIRRISRAEYTSSKSIFATTMAVCALVRSRVRDGSVTNPHWDLQSLQEVPPDVFYRAAEAQLEHGSAQQAPNLDILRAHAILAITSIQDGRVRDMQQHMGTYHTLVAIDGLHDESNWPRDIGIVEREERRRLFWSIYTLDVYTAVVWGGVVRSREQLSNVAYPIEVDDELIDDASISASSPSLSSDISPSQNLQPSVHSDCWLSGWNFITDLYRVLEHALVRFRRHRNRGRKRSLHDIFGDQSSVTEASVRDSVMEMYMNLPQCFKETPPLAYNVRKDRFGFQAANITASLQLVRIVLFTAGGASIEERCQIASEVVHSFLLIPVAYLLAISAPLLHHLGSIGAILGSVFEEPLSEADYTRVRSIMLSMAQLLENLEVINQSESASQKLRTQISRIDEYMDSQRRDNLFMGTETDAEATGTWSAVADNTNGSIALHHNAEGSRDWLFQVPQDLLDELSRHLEFGQS</sequence>
<dbReference type="PANTHER" id="PTHR46910">
    <property type="entry name" value="TRANSCRIPTION FACTOR PDR1"/>
    <property type="match status" value="1"/>
</dbReference>
<dbReference type="InParanoid" id="A0A084QG85"/>
<accession>A0A084QG85</accession>
<dbReference type="CDD" id="cd12148">
    <property type="entry name" value="fungal_TF_MHR"/>
    <property type="match status" value="1"/>
</dbReference>
<evidence type="ECO:0000256" key="3">
    <source>
        <dbReference type="SAM" id="MobiDB-lite"/>
    </source>
</evidence>
<dbReference type="HOGENOM" id="CLU_016203_1_0_1"/>
<dbReference type="InterPro" id="IPR050987">
    <property type="entry name" value="AtrR-like"/>
</dbReference>
<feature type="domain" description="Zn(2)-C6 fungal-type" evidence="4">
    <location>
        <begin position="22"/>
        <end position="55"/>
    </location>
</feature>
<dbReference type="Gene3D" id="4.10.240.10">
    <property type="entry name" value="Zn(2)-C6 fungal-type DNA-binding domain"/>
    <property type="match status" value="1"/>
</dbReference>
<evidence type="ECO:0000259" key="4">
    <source>
        <dbReference type="PROSITE" id="PS50048"/>
    </source>
</evidence>
<dbReference type="SUPFAM" id="SSF57701">
    <property type="entry name" value="Zn2/Cys6 DNA-binding domain"/>
    <property type="match status" value="1"/>
</dbReference>
<keyword evidence="6" id="KW-1185">Reference proteome</keyword>
<dbReference type="EMBL" id="KL660769">
    <property type="protein sequence ID" value="KFA62970.1"/>
    <property type="molecule type" value="Genomic_DNA"/>
</dbReference>
<dbReference type="AlphaFoldDB" id="A0A084QG85"/>
<reference evidence="5 6" key="1">
    <citation type="journal article" date="2014" name="BMC Genomics">
        <title>Comparative genome sequencing reveals chemotype-specific gene clusters in the toxigenic black mold Stachybotrys.</title>
        <authorList>
            <person name="Semeiks J."/>
            <person name="Borek D."/>
            <person name="Otwinowski Z."/>
            <person name="Grishin N.V."/>
        </authorList>
    </citation>
    <scope>NUCLEOTIDE SEQUENCE [LARGE SCALE GENOMIC DNA]</scope>
    <source>
        <strain evidence="5 6">IBT 40285</strain>
    </source>
</reference>
<dbReference type="GO" id="GO:0006351">
    <property type="term" value="P:DNA-templated transcription"/>
    <property type="evidence" value="ECO:0007669"/>
    <property type="project" value="InterPro"/>
</dbReference>
<dbReference type="GO" id="GO:0008270">
    <property type="term" value="F:zinc ion binding"/>
    <property type="evidence" value="ECO:0007669"/>
    <property type="project" value="InterPro"/>
</dbReference>
<gene>
    <name evidence="5" type="ORF">S40285_09160</name>
</gene>
<evidence type="ECO:0000256" key="1">
    <source>
        <dbReference type="ARBA" id="ARBA00022723"/>
    </source>
</evidence>
<protein>
    <recommendedName>
        <fullName evidence="4">Zn(2)-C6 fungal-type domain-containing protein</fullName>
    </recommendedName>
</protein>
<evidence type="ECO:0000313" key="6">
    <source>
        <dbReference type="Proteomes" id="UP000028524"/>
    </source>
</evidence>
<dbReference type="PANTHER" id="PTHR46910:SF18">
    <property type="entry name" value="ZN(II)2CYS6 TRANSCRIPTION FACTOR (EUROFUNG)"/>
    <property type="match status" value="1"/>
</dbReference>
<dbReference type="PROSITE" id="PS50048">
    <property type="entry name" value="ZN2_CY6_FUNGAL_2"/>
    <property type="match status" value="1"/>
</dbReference>
<organism evidence="5 6">
    <name type="scientific">Stachybotrys chlorohalonatus (strain IBT 40285)</name>
    <dbReference type="NCBI Taxonomy" id="1283841"/>
    <lineage>
        <taxon>Eukaryota</taxon>
        <taxon>Fungi</taxon>
        <taxon>Dikarya</taxon>
        <taxon>Ascomycota</taxon>
        <taxon>Pezizomycotina</taxon>
        <taxon>Sordariomycetes</taxon>
        <taxon>Hypocreomycetidae</taxon>
        <taxon>Hypocreales</taxon>
        <taxon>Stachybotryaceae</taxon>
        <taxon>Stachybotrys</taxon>
    </lineage>
</organism>
<dbReference type="GO" id="GO:0003677">
    <property type="term" value="F:DNA binding"/>
    <property type="evidence" value="ECO:0007669"/>
    <property type="project" value="InterPro"/>
</dbReference>
<dbReference type="Pfam" id="PF04082">
    <property type="entry name" value="Fungal_trans"/>
    <property type="match status" value="1"/>
</dbReference>
<dbReference type="Proteomes" id="UP000028524">
    <property type="component" value="Unassembled WGS sequence"/>
</dbReference>
<keyword evidence="1" id="KW-0479">Metal-binding</keyword>
<proteinExistence type="predicted"/>
<name>A0A084QG85_STAC4</name>
<evidence type="ECO:0000313" key="5">
    <source>
        <dbReference type="EMBL" id="KFA62970.1"/>
    </source>
</evidence>
<dbReference type="Pfam" id="PF00172">
    <property type="entry name" value="Zn_clus"/>
    <property type="match status" value="1"/>
</dbReference>
<evidence type="ECO:0000256" key="2">
    <source>
        <dbReference type="ARBA" id="ARBA00023242"/>
    </source>
</evidence>
<dbReference type="InterPro" id="IPR007219">
    <property type="entry name" value="XnlR_reg_dom"/>
</dbReference>
<feature type="region of interest" description="Disordered" evidence="3">
    <location>
        <begin position="57"/>
        <end position="94"/>
    </location>
</feature>
<keyword evidence="2" id="KW-0539">Nucleus</keyword>
<dbReference type="SMART" id="SM00066">
    <property type="entry name" value="GAL4"/>
    <property type="match status" value="1"/>
</dbReference>
<dbReference type="OMA" id="DYCHRRS"/>
<dbReference type="InterPro" id="IPR001138">
    <property type="entry name" value="Zn2Cys6_DnaBD"/>
</dbReference>
<dbReference type="OrthoDB" id="2123952at2759"/>
<dbReference type="GO" id="GO:0000981">
    <property type="term" value="F:DNA-binding transcription factor activity, RNA polymerase II-specific"/>
    <property type="evidence" value="ECO:0007669"/>
    <property type="project" value="InterPro"/>
</dbReference>
<dbReference type="CDD" id="cd00067">
    <property type="entry name" value="GAL4"/>
    <property type="match status" value="1"/>
</dbReference>